<evidence type="ECO:0000256" key="5">
    <source>
        <dbReference type="ARBA" id="ARBA00022737"/>
    </source>
</evidence>
<evidence type="ECO:0000256" key="15">
    <source>
        <dbReference type="SAM" id="Phobius"/>
    </source>
</evidence>
<dbReference type="PROSITE" id="PS00107">
    <property type="entry name" value="PROTEIN_KINASE_ATP"/>
    <property type="match status" value="1"/>
</dbReference>
<evidence type="ECO:0000256" key="3">
    <source>
        <dbReference type="ARBA" id="ARBA00022692"/>
    </source>
</evidence>
<comment type="subcellular location">
    <subcellularLocation>
        <location evidence="1">Membrane</location>
        <topology evidence="1">Single-pass membrane protein</topology>
    </subcellularLocation>
</comment>
<dbReference type="SUPFAM" id="SSF81296">
    <property type="entry name" value="E set domains"/>
    <property type="match status" value="1"/>
</dbReference>
<proteinExistence type="predicted"/>
<evidence type="ECO:0000256" key="8">
    <source>
        <dbReference type="ARBA" id="ARBA00023136"/>
    </source>
</evidence>
<dbReference type="SMART" id="SM00429">
    <property type="entry name" value="IPT"/>
    <property type="match status" value="3"/>
</dbReference>
<keyword evidence="5" id="KW-0677">Repeat</keyword>
<dbReference type="InterPro" id="IPR001627">
    <property type="entry name" value="Semap_dom"/>
</dbReference>
<evidence type="ECO:0000256" key="14">
    <source>
        <dbReference type="SAM" id="Coils"/>
    </source>
</evidence>
<feature type="binding site" evidence="13">
    <location>
        <position position="1035"/>
    </location>
    <ligand>
        <name>ATP</name>
        <dbReference type="ChEBI" id="CHEBI:30616"/>
    </ligand>
</feature>
<dbReference type="Pfam" id="PF07714">
    <property type="entry name" value="PK_Tyr_Ser-Thr"/>
    <property type="match status" value="1"/>
</dbReference>
<keyword evidence="13" id="KW-0067">ATP-binding</keyword>
<evidence type="ECO:0000256" key="12">
    <source>
        <dbReference type="PROSITE-ProRule" id="PRU00352"/>
    </source>
</evidence>
<keyword evidence="14" id="KW-0175">Coiled coil</keyword>
<feature type="domain" description="Protein kinase" evidence="17">
    <location>
        <begin position="1002"/>
        <end position="1265"/>
    </location>
</feature>
<gene>
    <name evidence="19" type="ORF">MAR_010991</name>
</gene>
<keyword evidence="20" id="KW-1185">Reference proteome</keyword>
<dbReference type="InterPro" id="IPR014756">
    <property type="entry name" value="Ig_E-set"/>
</dbReference>
<comment type="caution">
    <text evidence="12">Lacks conserved residue(s) required for the propagation of feature annotation.</text>
</comment>
<dbReference type="InterPro" id="IPR036352">
    <property type="entry name" value="Semap_dom_sf"/>
</dbReference>
<keyword evidence="13" id="KW-0547">Nucleotide-binding</keyword>
<name>A0ABY7FW60_MYAAR</name>
<dbReference type="SMART" id="SM00630">
    <property type="entry name" value="Sema"/>
    <property type="match status" value="1"/>
</dbReference>
<organism evidence="19 20">
    <name type="scientific">Mya arenaria</name>
    <name type="common">Soft-shell clam</name>
    <dbReference type="NCBI Taxonomy" id="6604"/>
    <lineage>
        <taxon>Eukaryota</taxon>
        <taxon>Metazoa</taxon>
        <taxon>Spiralia</taxon>
        <taxon>Lophotrochozoa</taxon>
        <taxon>Mollusca</taxon>
        <taxon>Bivalvia</taxon>
        <taxon>Autobranchia</taxon>
        <taxon>Heteroconchia</taxon>
        <taxon>Euheterodonta</taxon>
        <taxon>Imparidentia</taxon>
        <taxon>Neoheterodontei</taxon>
        <taxon>Myida</taxon>
        <taxon>Myoidea</taxon>
        <taxon>Myidae</taxon>
        <taxon>Mya</taxon>
    </lineage>
</organism>
<evidence type="ECO:0000259" key="17">
    <source>
        <dbReference type="PROSITE" id="PS50011"/>
    </source>
</evidence>
<dbReference type="SUPFAM" id="SSF56112">
    <property type="entry name" value="Protein kinase-like (PK-like)"/>
    <property type="match status" value="1"/>
</dbReference>
<dbReference type="PROSITE" id="PS00109">
    <property type="entry name" value="PROTEIN_KINASE_TYR"/>
    <property type="match status" value="1"/>
</dbReference>
<evidence type="ECO:0000259" key="18">
    <source>
        <dbReference type="PROSITE" id="PS51004"/>
    </source>
</evidence>
<dbReference type="Pfam" id="PF01833">
    <property type="entry name" value="TIG"/>
    <property type="match status" value="1"/>
</dbReference>
<dbReference type="PROSITE" id="PS50011">
    <property type="entry name" value="PROTEIN_KINASE_DOM"/>
    <property type="match status" value="1"/>
</dbReference>
<evidence type="ECO:0000256" key="2">
    <source>
        <dbReference type="ARBA" id="ARBA00011902"/>
    </source>
</evidence>
<feature type="transmembrane region" description="Helical" evidence="15">
    <location>
        <begin position="888"/>
        <end position="910"/>
    </location>
</feature>
<feature type="chain" id="PRO_5045583569" description="receptor protein-tyrosine kinase" evidence="16">
    <location>
        <begin position="27"/>
        <end position="1284"/>
    </location>
</feature>
<dbReference type="InterPro" id="IPR011009">
    <property type="entry name" value="Kinase-like_dom_sf"/>
</dbReference>
<dbReference type="InterPro" id="IPR002909">
    <property type="entry name" value="IPT_dom"/>
</dbReference>
<evidence type="ECO:0000256" key="16">
    <source>
        <dbReference type="SAM" id="SignalP"/>
    </source>
</evidence>
<evidence type="ECO:0000256" key="10">
    <source>
        <dbReference type="ARBA" id="ARBA00023180"/>
    </source>
</evidence>
<evidence type="ECO:0000256" key="13">
    <source>
        <dbReference type="PROSITE-ProRule" id="PRU10141"/>
    </source>
</evidence>
<evidence type="ECO:0000256" key="11">
    <source>
        <dbReference type="ARBA" id="ARBA00051243"/>
    </source>
</evidence>
<evidence type="ECO:0000313" key="19">
    <source>
        <dbReference type="EMBL" id="WAR25287.1"/>
    </source>
</evidence>
<dbReference type="Gene3D" id="2.130.10.10">
    <property type="entry name" value="YVTN repeat-like/Quinoprotein amine dehydrogenase"/>
    <property type="match status" value="1"/>
</dbReference>
<keyword evidence="6" id="KW-0832">Ubl conjugation</keyword>
<keyword evidence="10" id="KW-0325">Glycoprotein</keyword>
<accession>A0ABY7FW60</accession>
<protein>
    <recommendedName>
        <fullName evidence="2">receptor protein-tyrosine kinase</fullName>
        <ecNumber evidence="2">2.7.10.1</ecNumber>
    </recommendedName>
</protein>
<keyword evidence="8 15" id="KW-0472">Membrane</keyword>
<dbReference type="Gene3D" id="2.60.40.10">
    <property type="entry name" value="Immunoglobulins"/>
    <property type="match status" value="2"/>
</dbReference>
<evidence type="ECO:0000313" key="20">
    <source>
        <dbReference type="Proteomes" id="UP001164746"/>
    </source>
</evidence>
<dbReference type="InterPro" id="IPR050122">
    <property type="entry name" value="RTK"/>
</dbReference>
<feature type="signal peptide" evidence="16">
    <location>
        <begin position="1"/>
        <end position="26"/>
    </location>
</feature>
<reference evidence="19" key="1">
    <citation type="submission" date="2022-11" db="EMBL/GenBank/DDBJ databases">
        <title>Centuries of genome instability and evolution in soft-shell clam transmissible cancer (bioRxiv).</title>
        <authorList>
            <person name="Hart S.F.M."/>
            <person name="Yonemitsu M.A."/>
            <person name="Giersch R.M."/>
            <person name="Beal B.F."/>
            <person name="Arriagada G."/>
            <person name="Davis B.W."/>
            <person name="Ostrander E.A."/>
            <person name="Goff S.P."/>
            <person name="Metzger M.J."/>
        </authorList>
    </citation>
    <scope>NUCLEOTIDE SEQUENCE</scope>
    <source>
        <strain evidence="19">MELC-2E11</strain>
        <tissue evidence="19">Siphon/mantle</tissue>
    </source>
</reference>
<dbReference type="InterPro" id="IPR015943">
    <property type="entry name" value="WD40/YVTN_repeat-like_dom_sf"/>
</dbReference>
<dbReference type="Proteomes" id="UP001164746">
    <property type="component" value="Chromosome 14"/>
</dbReference>
<dbReference type="InterPro" id="IPR013783">
    <property type="entry name" value="Ig-like_fold"/>
</dbReference>
<feature type="transmembrane region" description="Helical" evidence="15">
    <location>
        <begin position="1065"/>
        <end position="1086"/>
    </location>
</feature>
<keyword evidence="3 15" id="KW-0812">Transmembrane</keyword>
<dbReference type="Gene3D" id="3.30.200.20">
    <property type="entry name" value="Phosphorylase Kinase, domain 1"/>
    <property type="match status" value="1"/>
</dbReference>
<dbReference type="PROSITE" id="PS51004">
    <property type="entry name" value="SEMA"/>
    <property type="match status" value="1"/>
</dbReference>
<dbReference type="InterPro" id="IPR017441">
    <property type="entry name" value="Protein_kinase_ATP_BS"/>
</dbReference>
<feature type="domain" description="Sema" evidence="18">
    <location>
        <begin position="1"/>
        <end position="442"/>
    </location>
</feature>
<dbReference type="SUPFAM" id="SSF101912">
    <property type="entry name" value="Sema domain"/>
    <property type="match status" value="1"/>
</dbReference>
<dbReference type="SMART" id="SM00219">
    <property type="entry name" value="TyrKc"/>
    <property type="match status" value="1"/>
</dbReference>
<dbReference type="InterPro" id="IPR000719">
    <property type="entry name" value="Prot_kinase_dom"/>
</dbReference>
<evidence type="ECO:0000256" key="7">
    <source>
        <dbReference type="ARBA" id="ARBA00022989"/>
    </source>
</evidence>
<dbReference type="PANTHER" id="PTHR24416">
    <property type="entry name" value="TYROSINE-PROTEIN KINASE RECEPTOR"/>
    <property type="match status" value="1"/>
</dbReference>
<dbReference type="PROSITE" id="PS51257">
    <property type="entry name" value="PROKAR_LIPOPROTEIN"/>
    <property type="match status" value="1"/>
</dbReference>
<dbReference type="InterPro" id="IPR001245">
    <property type="entry name" value="Ser-Thr/Tyr_kinase_cat_dom"/>
</dbReference>
<dbReference type="CDD" id="cd00192">
    <property type="entry name" value="PTKc"/>
    <property type="match status" value="1"/>
</dbReference>
<dbReference type="PANTHER" id="PTHR24416:SF564">
    <property type="entry name" value="MACROPHAGE-STIMULATING PROTEIN RECEPTOR"/>
    <property type="match status" value="1"/>
</dbReference>
<dbReference type="InterPro" id="IPR008266">
    <property type="entry name" value="Tyr_kinase_AS"/>
</dbReference>
<dbReference type="Gene3D" id="1.10.510.10">
    <property type="entry name" value="Transferase(Phosphotransferase) domain 1"/>
    <property type="match status" value="1"/>
</dbReference>
<evidence type="ECO:0000256" key="4">
    <source>
        <dbReference type="ARBA" id="ARBA00022729"/>
    </source>
</evidence>
<evidence type="ECO:0000256" key="9">
    <source>
        <dbReference type="ARBA" id="ARBA00023170"/>
    </source>
</evidence>
<dbReference type="EC" id="2.7.10.1" evidence="2"/>
<dbReference type="InterPro" id="IPR020635">
    <property type="entry name" value="Tyr_kinase_cat_dom"/>
</dbReference>
<feature type="coiled-coil region" evidence="14">
    <location>
        <begin position="1255"/>
        <end position="1282"/>
    </location>
</feature>
<comment type="catalytic activity">
    <reaction evidence="11">
        <text>L-tyrosyl-[protein] + ATP = O-phospho-L-tyrosyl-[protein] + ADP + H(+)</text>
        <dbReference type="Rhea" id="RHEA:10596"/>
        <dbReference type="Rhea" id="RHEA-COMP:10136"/>
        <dbReference type="Rhea" id="RHEA-COMP:20101"/>
        <dbReference type="ChEBI" id="CHEBI:15378"/>
        <dbReference type="ChEBI" id="CHEBI:30616"/>
        <dbReference type="ChEBI" id="CHEBI:46858"/>
        <dbReference type="ChEBI" id="CHEBI:61978"/>
        <dbReference type="ChEBI" id="CHEBI:456216"/>
        <dbReference type="EC" id="2.7.10.1"/>
    </reaction>
</comment>
<dbReference type="PRINTS" id="PR00109">
    <property type="entry name" value="TYRKINASE"/>
</dbReference>
<dbReference type="EMBL" id="CP111025">
    <property type="protein sequence ID" value="WAR25287.1"/>
    <property type="molecule type" value="Genomic_DNA"/>
</dbReference>
<evidence type="ECO:0000256" key="1">
    <source>
        <dbReference type="ARBA" id="ARBA00004167"/>
    </source>
</evidence>
<sequence length="1284" mass="142893">MKMVASVFTVTILVWAALSCTRCVQSQNDGEVNSLLLGDDGTVYVGENNALVQYGNRTVTKESIVAWVNITSGDRLPNFPSIFDFVTISDVTYLLECGSGYNETCVLRNLTNISYVTDLHEAHDEKRSMSKFLGSPIPSVVISRPIQDHVEIFSAISFDVSYPSSFYALSKRIIWVKEGRFIIHYALAREFYIKPKPGFSLTFIHGFYSEAPDNHHYVYFMNNRRTTRGGGYSAYISQMCANDTYFWSYIEARLECKGYTNLTSAFTIDTAYGHYLLAAFDGDDRHLGSALCMYNVANIDAFFEEQQRKCFRDAVGSTPDWIQGTEEACSEKITLTNIKCGYTGNNSRILASIAMETDRLLLTRSAIISSVTMTTQGDSDIMVVFGTASGDIEMLLFNEHFNRSRPVYKMAGTQTEIRGLTLSPGNDILYFYQETKVTTLFLDDCSVHTKCQTCVTYNLARESCAWLAGTDIPGRCVSRSAVSGSAAHIFEDHCPPVTSSLSPARGPLEGGTRLTIQGQFGDNVMAICVYIGKEICPLMEISQQRLVCITPEVSGAANMSVSVHVNHPEMPNNDRFRLAPINGETLELAVMFQYVVPSFDPDQRPHVRKSGDTQLALSGRFLDAGSVRSVHIGGHICSIGDQDVATPDIMKCRTPGQATLGEHYLTVTFDRFNMTGPTVTYIPDPVIAEIHPTVSIASGGILVTVSGQRLVGLGAGVGLVVNDDTGQILTTSGKCAHKDNVLACHTGSATVDRLPASGIAFLMNPYAAKNNLSVITIRNDPELGHVNYTLSITKDTDIEIKGKYIAGIPRENFHFRAGVSAECAVTHITEAAVRCRVKYEDVRTSHGLILPFKGTVGNKQYDIGTVRVEPLASNAYQTTTSPANFDTYLVIAGCSLGSIIVVIAISCLAIKCYKSNKQVTDDHYRVSYQRGTAGIMDLEGLSENQTSESAQNRQNDYQRRIGLLHGAAGGASKDTTPLLQVLDDVTVATLLEKDLLIDSDRLVLGEMVGQGNFGRVYRGYLRTVGVKEDMTVAAKTMHRNNPQDLDVQMFVKEALIMKDFQHRNVMTLIGICFGIERLPLVVLPFLENGDLLTYIRDVNREPTVRDLTVFSVDIVSGMEYLAQLKFVHRDLAARNCMVGDDMTVRVSDFGLSRDVYEKEYYSTRDKTTKLPVKWMSPESLEFGHFSSKSDVWSFGVTLWELLTRGMCPYPAVDNWDMMRFLKDGRRLEKPDFCPEEMYQIMFRCWSWEPEERPTFTELAKNIPELLRRLERASEKRRRLESNRD</sequence>
<keyword evidence="7 15" id="KW-1133">Transmembrane helix</keyword>
<evidence type="ECO:0000256" key="6">
    <source>
        <dbReference type="ARBA" id="ARBA00022843"/>
    </source>
</evidence>
<keyword evidence="4 16" id="KW-0732">Signal</keyword>
<keyword evidence="9" id="KW-0675">Receptor</keyword>